<dbReference type="EMBL" id="JARJCW010000005">
    <property type="protein sequence ID" value="KAJ7224504.1"/>
    <property type="molecule type" value="Genomic_DNA"/>
</dbReference>
<dbReference type="SUPFAM" id="SSF143990">
    <property type="entry name" value="YbiA-like"/>
    <property type="match status" value="1"/>
</dbReference>
<feature type="compositionally biased region" description="Low complexity" evidence="1">
    <location>
        <begin position="148"/>
        <end position="163"/>
    </location>
</feature>
<feature type="compositionally biased region" description="Low complexity" evidence="1">
    <location>
        <begin position="74"/>
        <end position="100"/>
    </location>
</feature>
<dbReference type="CDD" id="cd15457">
    <property type="entry name" value="NADAR"/>
    <property type="match status" value="1"/>
</dbReference>
<feature type="compositionally biased region" description="Polar residues" evidence="1">
    <location>
        <begin position="128"/>
        <end position="142"/>
    </location>
</feature>
<feature type="compositionally biased region" description="Pro residues" evidence="1">
    <location>
        <begin position="178"/>
        <end position="202"/>
    </location>
</feature>
<accession>A0AAD6YNG0</accession>
<evidence type="ECO:0000259" key="2">
    <source>
        <dbReference type="Pfam" id="PF08719"/>
    </source>
</evidence>
<organism evidence="3 4">
    <name type="scientific">Mycena pura</name>
    <dbReference type="NCBI Taxonomy" id="153505"/>
    <lineage>
        <taxon>Eukaryota</taxon>
        <taxon>Fungi</taxon>
        <taxon>Dikarya</taxon>
        <taxon>Basidiomycota</taxon>
        <taxon>Agaricomycotina</taxon>
        <taxon>Agaricomycetes</taxon>
        <taxon>Agaricomycetidae</taxon>
        <taxon>Agaricales</taxon>
        <taxon>Marasmiineae</taxon>
        <taxon>Mycenaceae</taxon>
        <taxon>Mycena</taxon>
    </lineage>
</organism>
<dbReference type="Proteomes" id="UP001219525">
    <property type="component" value="Unassembled WGS sequence"/>
</dbReference>
<evidence type="ECO:0000313" key="3">
    <source>
        <dbReference type="EMBL" id="KAJ7224504.1"/>
    </source>
</evidence>
<dbReference type="AlphaFoldDB" id="A0AAD6YNG0"/>
<dbReference type="InterPro" id="IPR012816">
    <property type="entry name" value="NADAR"/>
</dbReference>
<sequence length="487" mass="53248">MGLSPSKPRPRPYPLVNPGFNVPFGQNPNLYLPPQLQTQTSRPNEKKKRRGSEQEKLAEAYVQGWQAGHNGMGPQQSIQPAAQQRQPENIPPAATRAPAAPVRATPLFTPRAGVQLRSFASPRAPPTIATQRTHTPFTTNTFGEPETQAVPSAAQQFSQPQQPEQERANPTLAQVLQPLPPPIPAVYGPQPPQGPLPPLANPLPTPPRDLYELSPYNTLLNLPQTTALLTSNYAQMGGVPAPRYERRRGGRSGGLLRALTGRGRKEEDIHFVPVFINPPISGNTVSQQQPAVNLGAPAAAAAASGPAPVAFDPMPVPPTPADLQNYAQTQQPIRFSGSTPQYAAFLNYSPHRIIYNDKDYPTAMHMHEAMKFLPANPALAERIRMCPDVTEVYSISADLERLFPDAVRSDWPVEYINLMEEAVLLKFRQHANLRDMLLKTLDAPLIYADEQDIYWGQGPPGSGGENHLGKLLERVRAQLAAEGGLHI</sequence>
<name>A0AAD6YNG0_9AGAR</name>
<proteinExistence type="predicted"/>
<feature type="region of interest" description="Disordered" evidence="1">
    <location>
        <begin position="1"/>
        <end position="100"/>
    </location>
</feature>
<protein>
    <recommendedName>
        <fullName evidence="2">NADAR domain-containing protein</fullName>
    </recommendedName>
</protein>
<feature type="domain" description="NADAR" evidence="2">
    <location>
        <begin position="342"/>
        <end position="479"/>
    </location>
</feature>
<comment type="caution">
    <text evidence="3">The sequence shown here is derived from an EMBL/GenBank/DDBJ whole genome shotgun (WGS) entry which is preliminary data.</text>
</comment>
<feature type="region of interest" description="Disordered" evidence="1">
    <location>
        <begin position="124"/>
        <end position="202"/>
    </location>
</feature>
<feature type="compositionally biased region" description="Polar residues" evidence="1">
    <location>
        <begin position="24"/>
        <end position="42"/>
    </location>
</feature>
<dbReference type="InterPro" id="IPR037238">
    <property type="entry name" value="YbiA-like_sf"/>
</dbReference>
<evidence type="ECO:0000313" key="4">
    <source>
        <dbReference type="Proteomes" id="UP001219525"/>
    </source>
</evidence>
<dbReference type="Gene3D" id="1.10.357.40">
    <property type="entry name" value="YbiA-like"/>
    <property type="match status" value="1"/>
</dbReference>
<keyword evidence="4" id="KW-1185">Reference proteome</keyword>
<reference evidence="3" key="1">
    <citation type="submission" date="2023-03" db="EMBL/GenBank/DDBJ databases">
        <title>Massive genome expansion in bonnet fungi (Mycena s.s.) driven by repeated elements and novel gene families across ecological guilds.</title>
        <authorList>
            <consortium name="Lawrence Berkeley National Laboratory"/>
            <person name="Harder C.B."/>
            <person name="Miyauchi S."/>
            <person name="Viragh M."/>
            <person name="Kuo A."/>
            <person name="Thoen E."/>
            <person name="Andreopoulos B."/>
            <person name="Lu D."/>
            <person name="Skrede I."/>
            <person name="Drula E."/>
            <person name="Henrissat B."/>
            <person name="Morin E."/>
            <person name="Kohler A."/>
            <person name="Barry K."/>
            <person name="LaButti K."/>
            <person name="Morin E."/>
            <person name="Salamov A."/>
            <person name="Lipzen A."/>
            <person name="Mereny Z."/>
            <person name="Hegedus B."/>
            <person name="Baldrian P."/>
            <person name="Stursova M."/>
            <person name="Weitz H."/>
            <person name="Taylor A."/>
            <person name="Grigoriev I.V."/>
            <person name="Nagy L.G."/>
            <person name="Martin F."/>
            <person name="Kauserud H."/>
        </authorList>
    </citation>
    <scope>NUCLEOTIDE SEQUENCE</scope>
    <source>
        <strain evidence="3">9144</strain>
    </source>
</reference>
<evidence type="ECO:0000256" key="1">
    <source>
        <dbReference type="SAM" id="MobiDB-lite"/>
    </source>
</evidence>
<dbReference type="Pfam" id="PF08719">
    <property type="entry name" value="NADAR"/>
    <property type="match status" value="1"/>
</dbReference>
<gene>
    <name evidence="3" type="ORF">GGX14DRAFT_694201</name>
</gene>